<dbReference type="InParanoid" id="E2A884"/>
<evidence type="ECO:0000313" key="2">
    <source>
        <dbReference type="EMBL" id="EFN70350.1"/>
    </source>
</evidence>
<evidence type="ECO:0000256" key="1">
    <source>
        <dbReference type="SAM" id="MobiDB-lite"/>
    </source>
</evidence>
<evidence type="ECO:0000313" key="3">
    <source>
        <dbReference type="Proteomes" id="UP000000311"/>
    </source>
</evidence>
<protein>
    <submittedName>
        <fullName evidence="2">Uncharacterized protein</fullName>
    </submittedName>
</protein>
<organism evidence="3">
    <name type="scientific">Camponotus floridanus</name>
    <name type="common">Florida carpenter ant</name>
    <dbReference type="NCBI Taxonomy" id="104421"/>
    <lineage>
        <taxon>Eukaryota</taxon>
        <taxon>Metazoa</taxon>
        <taxon>Ecdysozoa</taxon>
        <taxon>Arthropoda</taxon>
        <taxon>Hexapoda</taxon>
        <taxon>Insecta</taxon>
        <taxon>Pterygota</taxon>
        <taxon>Neoptera</taxon>
        <taxon>Endopterygota</taxon>
        <taxon>Hymenoptera</taxon>
        <taxon>Apocrita</taxon>
        <taxon>Aculeata</taxon>
        <taxon>Formicoidea</taxon>
        <taxon>Formicidae</taxon>
        <taxon>Formicinae</taxon>
        <taxon>Camponotus</taxon>
    </lineage>
</organism>
<proteinExistence type="predicted"/>
<name>E2A884_CAMFO</name>
<dbReference type="Proteomes" id="UP000000311">
    <property type="component" value="Unassembled WGS sequence"/>
</dbReference>
<feature type="compositionally biased region" description="Basic and acidic residues" evidence="1">
    <location>
        <begin position="1"/>
        <end position="20"/>
    </location>
</feature>
<accession>E2A884</accession>
<dbReference type="AlphaFoldDB" id="E2A884"/>
<keyword evidence="3" id="KW-1185">Reference proteome</keyword>
<sequence length="109" mass="12388">MGQKTEDGRENHQHTHEKITKPPLANEVSSLLGEDEERKIHRLGRWKEKSSICELRLAGCSRKEKKENSWSLSYFTPSYDTANTAPPLLPLLSSLSNPQPASSTFLRRL</sequence>
<reference evidence="2 3" key="1">
    <citation type="journal article" date="2010" name="Science">
        <title>Genomic comparison of the ants Camponotus floridanus and Harpegnathos saltator.</title>
        <authorList>
            <person name="Bonasio R."/>
            <person name="Zhang G."/>
            <person name="Ye C."/>
            <person name="Mutti N.S."/>
            <person name="Fang X."/>
            <person name="Qin N."/>
            <person name="Donahue G."/>
            <person name="Yang P."/>
            <person name="Li Q."/>
            <person name="Li C."/>
            <person name="Zhang P."/>
            <person name="Huang Z."/>
            <person name="Berger S.L."/>
            <person name="Reinberg D."/>
            <person name="Wang J."/>
            <person name="Liebig J."/>
        </authorList>
    </citation>
    <scope>NUCLEOTIDE SEQUENCE [LARGE SCALE GENOMIC DNA]</scope>
    <source>
        <strain evidence="3">C129</strain>
    </source>
</reference>
<dbReference type="EMBL" id="GL437497">
    <property type="protein sequence ID" value="EFN70350.1"/>
    <property type="molecule type" value="Genomic_DNA"/>
</dbReference>
<feature type="region of interest" description="Disordered" evidence="1">
    <location>
        <begin position="1"/>
        <end position="27"/>
    </location>
</feature>
<gene>
    <name evidence="2" type="ORF">EAG_11133</name>
</gene>